<evidence type="ECO:0000256" key="1">
    <source>
        <dbReference type="SAM" id="SignalP"/>
    </source>
</evidence>
<dbReference type="Proteomes" id="UP000233535">
    <property type="component" value="Unassembled WGS sequence"/>
</dbReference>
<dbReference type="InterPro" id="IPR008979">
    <property type="entry name" value="Galactose-bd-like_sf"/>
</dbReference>
<dbReference type="EMBL" id="MVDD01000003">
    <property type="protein sequence ID" value="PKQ64282.1"/>
    <property type="molecule type" value="Genomic_DNA"/>
</dbReference>
<dbReference type="PROSITE" id="PS51257">
    <property type="entry name" value="PROKAR_LIPOPROTEIN"/>
    <property type="match status" value="1"/>
</dbReference>
<evidence type="ECO:0000313" key="2">
    <source>
        <dbReference type="EMBL" id="PKQ64282.1"/>
    </source>
</evidence>
<dbReference type="Gene3D" id="2.60.120.260">
    <property type="entry name" value="Galactose-binding domain-like"/>
    <property type="match status" value="1"/>
</dbReference>
<comment type="caution">
    <text evidence="2">The sequence shown here is derived from an EMBL/GenBank/DDBJ whole genome shotgun (WGS) entry which is preliminary data.</text>
</comment>
<keyword evidence="3" id="KW-1185">Reference proteome</keyword>
<protein>
    <recommendedName>
        <fullName evidence="4">CBM-cenC domain-containing protein</fullName>
    </recommendedName>
</protein>
<evidence type="ECO:0000313" key="3">
    <source>
        <dbReference type="Proteomes" id="UP000233535"/>
    </source>
</evidence>
<sequence length="535" mass="59290">MQEIMKNIKILFLFSALAMLFACEADYEPLNDYSDVDWYTSTFGDAKLVGVDNYLSFSDLSQNYIDHSWSFADTSGCKFLKGVIVRQDTSFTQFIDKDLDEVSTKETVSILFTKPGVQGIRLRNTFPHPVTFEGLDTLVAVKEGDVWVIDTTFMVDVYDTIQSAFKVFKEDIEIANVDFNQQVTLADSASWPTVEIEAGASLKFVDMTEKGRPNLITWSVNGGSPSTSTDSAAVVNYYRLGTFFARQTAARSGENLPFGNKMKYVPLKIKVIKSSLPFEIVGTITEKSDETIQMSVSGELVEFTDKEEFFTVHVTNPNGFDKIVPVSSVSRNASFGNIIDLKLSEAIYGNDVVTVSYAGGNLESLDERTLQGFTDILVTPHVVTLTSESVYGFESGADDWISTNAPTVAYSTEQVASGNYSIKLTSVAGEDWTRCTSENNPVELEAGKTYTIKYKVWIDPSTTTASMGPWFYWNDGAGGQQFWTGLNPLARGEWISFSRDQVVPDAGPGFFSFRVNGDAILYFDDVTIIETDNRP</sequence>
<gene>
    <name evidence="2" type="ORF">BZG02_05540</name>
</gene>
<dbReference type="AlphaFoldDB" id="A0A2N3I1U5"/>
<name>A0A2N3I1U5_9BACT</name>
<reference evidence="2 3" key="1">
    <citation type="journal article" date="2017" name="Front. Microbiol.">
        <title>Labilibaculum manganireducens gen. nov., sp. nov. and Labilibaculum filiforme sp. nov., Novel Bacteroidetes Isolated from Subsurface Sediments of the Baltic Sea.</title>
        <authorList>
            <person name="Vandieken V."/>
            <person name="Marshall I.P."/>
            <person name="Niemann H."/>
            <person name="Engelen B."/>
            <person name="Cypionka H."/>
        </authorList>
    </citation>
    <scope>NUCLEOTIDE SEQUENCE [LARGE SCALE GENOMIC DNA]</scope>
    <source>
        <strain evidence="2 3">59.16B</strain>
    </source>
</reference>
<keyword evidence="1" id="KW-0732">Signal</keyword>
<feature type="signal peptide" evidence="1">
    <location>
        <begin position="1"/>
        <end position="24"/>
    </location>
</feature>
<dbReference type="SUPFAM" id="SSF49785">
    <property type="entry name" value="Galactose-binding domain-like"/>
    <property type="match status" value="1"/>
</dbReference>
<accession>A0A2N3I1U5</accession>
<evidence type="ECO:0008006" key="4">
    <source>
        <dbReference type="Google" id="ProtNLM"/>
    </source>
</evidence>
<organism evidence="2 3">
    <name type="scientific">Labilibaculum filiforme</name>
    <dbReference type="NCBI Taxonomy" id="1940526"/>
    <lineage>
        <taxon>Bacteria</taxon>
        <taxon>Pseudomonadati</taxon>
        <taxon>Bacteroidota</taxon>
        <taxon>Bacteroidia</taxon>
        <taxon>Marinilabiliales</taxon>
        <taxon>Marinifilaceae</taxon>
        <taxon>Labilibaculum</taxon>
    </lineage>
</organism>
<proteinExistence type="predicted"/>
<feature type="chain" id="PRO_5014865456" description="CBM-cenC domain-containing protein" evidence="1">
    <location>
        <begin position="25"/>
        <end position="535"/>
    </location>
</feature>